<feature type="chain" id="PRO_5020507603" evidence="2">
    <location>
        <begin position="16"/>
        <end position="278"/>
    </location>
</feature>
<dbReference type="Proteomes" id="UP000298138">
    <property type="component" value="Unassembled WGS sequence"/>
</dbReference>
<evidence type="ECO:0000313" key="4">
    <source>
        <dbReference type="Proteomes" id="UP000298138"/>
    </source>
</evidence>
<protein>
    <submittedName>
        <fullName evidence="3">Uncharacterized protein</fullName>
    </submittedName>
</protein>
<dbReference type="InParanoid" id="A0A4S2MUJ1"/>
<evidence type="ECO:0000256" key="2">
    <source>
        <dbReference type="SAM" id="SignalP"/>
    </source>
</evidence>
<dbReference type="AlphaFoldDB" id="A0A4S2MUJ1"/>
<evidence type="ECO:0000256" key="1">
    <source>
        <dbReference type="SAM" id="MobiDB-lite"/>
    </source>
</evidence>
<keyword evidence="4" id="KW-1185">Reference proteome</keyword>
<feature type="compositionally biased region" description="Basic and acidic residues" evidence="1">
    <location>
        <begin position="228"/>
        <end position="255"/>
    </location>
</feature>
<keyword evidence="2" id="KW-0732">Signal</keyword>
<sequence length="278" mass="29649">MKSSLLFFLAAPIAALGLDRSIESYVVPSLCIPPTEITEHPGGARTYPGNVTITLQLNEGSQTCDAHKDAITVTWAGSIALNLYKGASPTTYTMAGCHEKGHVVHIATNSSGWVSQSKTENTLEATFAHAEKKQWYKFDLDNAVRDTRRKVKRILGVPGDMDEAFDMKIPGCADGTKVDLEFGLGKATTKGTWSDEAVEVTVEGTFGSGKGNDGGKYKAVFKTEKEVEKSSTSDKSGKSDDKTDKAESATEEKESGAVSRGVQLGSVILVSCLATAML</sequence>
<evidence type="ECO:0000313" key="3">
    <source>
        <dbReference type="EMBL" id="TGZ80228.1"/>
    </source>
</evidence>
<name>A0A4S2MUJ1_9PEZI</name>
<accession>A0A4S2MUJ1</accession>
<organism evidence="3 4">
    <name type="scientific">Ascodesmis nigricans</name>
    <dbReference type="NCBI Taxonomy" id="341454"/>
    <lineage>
        <taxon>Eukaryota</taxon>
        <taxon>Fungi</taxon>
        <taxon>Dikarya</taxon>
        <taxon>Ascomycota</taxon>
        <taxon>Pezizomycotina</taxon>
        <taxon>Pezizomycetes</taxon>
        <taxon>Pezizales</taxon>
        <taxon>Ascodesmidaceae</taxon>
        <taxon>Ascodesmis</taxon>
    </lineage>
</organism>
<reference evidence="3 4" key="1">
    <citation type="submission" date="2019-04" db="EMBL/GenBank/DDBJ databases">
        <title>Comparative genomics and transcriptomics to analyze fruiting body development in filamentous ascomycetes.</title>
        <authorList>
            <consortium name="DOE Joint Genome Institute"/>
            <person name="Lutkenhaus R."/>
            <person name="Traeger S."/>
            <person name="Breuer J."/>
            <person name="Kuo A."/>
            <person name="Lipzen A."/>
            <person name="Pangilinan J."/>
            <person name="Dilworth D."/>
            <person name="Sandor L."/>
            <person name="Poggeler S."/>
            <person name="Barry K."/>
            <person name="Grigoriev I.V."/>
            <person name="Nowrousian M."/>
        </authorList>
    </citation>
    <scope>NUCLEOTIDE SEQUENCE [LARGE SCALE GENOMIC DNA]</scope>
    <source>
        <strain evidence="3 4">CBS 389.68</strain>
    </source>
</reference>
<proteinExistence type="predicted"/>
<dbReference type="EMBL" id="ML220126">
    <property type="protein sequence ID" value="TGZ80228.1"/>
    <property type="molecule type" value="Genomic_DNA"/>
</dbReference>
<feature type="region of interest" description="Disordered" evidence="1">
    <location>
        <begin position="228"/>
        <end position="259"/>
    </location>
</feature>
<gene>
    <name evidence="3" type="ORF">EX30DRAFT_341784</name>
</gene>
<feature type="signal peptide" evidence="2">
    <location>
        <begin position="1"/>
        <end position="15"/>
    </location>
</feature>